<dbReference type="GO" id="GO:0032259">
    <property type="term" value="P:methylation"/>
    <property type="evidence" value="ECO:0007669"/>
    <property type="project" value="UniProtKB-KW"/>
</dbReference>
<evidence type="ECO:0000313" key="8">
    <source>
        <dbReference type="Proteomes" id="UP000306544"/>
    </source>
</evidence>
<feature type="domain" description="Tetrapyrrole methylase" evidence="6">
    <location>
        <begin position="5"/>
        <end position="212"/>
    </location>
</feature>
<dbReference type="InterPro" id="IPR050161">
    <property type="entry name" value="Siro_Cobalamin_biosynth"/>
</dbReference>
<evidence type="ECO:0000259" key="6">
    <source>
        <dbReference type="Pfam" id="PF00590"/>
    </source>
</evidence>
<keyword evidence="8" id="KW-1185">Reference proteome</keyword>
<evidence type="ECO:0000256" key="4">
    <source>
        <dbReference type="ARBA" id="ARBA00022691"/>
    </source>
</evidence>
<dbReference type="InterPro" id="IPR006366">
    <property type="entry name" value="CobA/CysG_C"/>
</dbReference>
<protein>
    <recommendedName>
        <fullName evidence="1">uroporphyrinogen-III C-methyltransferase</fullName>
        <ecNumber evidence="1">2.1.1.107</ecNumber>
    </recommendedName>
</protein>
<evidence type="ECO:0000256" key="3">
    <source>
        <dbReference type="ARBA" id="ARBA00022679"/>
    </source>
</evidence>
<name>A0A5R9AF04_9MICC</name>
<dbReference type="PANTHER" id="PTHR45790">
    <property type="entry name" value="SIROHEME SYNTHASE-RELATED"/>
    <property type="match status" value="1"/>
</dbReference>
<reference evidence="7 8" key="1">
    <citation type="submission" date="2019-05" db="EMBL/GenBank/DDBJ databases">
        <title>Nesterenkonia sp. GY239, isolated from the Southern Atlantic Ocean.</title>
        <authorList>
            <person name="Zhang G."/>
        </authorList>
    </citation>
    <scope>NUCLEOTIDE SEQUENCE [LARGE SCALE GENOMIC DNA]</scope>
    <source>
        <strain evidence="7 8">GY239</strain>
    </source>
</reference>
<sequence length="267" mass="27816">MSVGRVTLVGAGPGAMDLMTVRARDVLTTADTVLYDRLAPTDELRSWAPHAELFDVGKRPGHHRVSQANIHEMILRWAGEGKHVVRLKGGDPFVFGRGCEEVAACREAGVPVTVVPGVTSAVSVPAAAGIPVTARGINRAFTVISAHDPLTEDELRGLVTLGGTIVLLMGIGTLGHTVEGLMRHGLPRHTAVGTVENGYGPEQRVTVTQLDAVHTIAATRRLRSPAVLVIGEVVTLAAEGPETGEASAVYGRVLQAASAAAPAAADF</sequence>
<proteinExistence type="predicted"/>
<dbReference type="CDD" id="cd11642">
    <property type="entry name" value="SUMT"/>
    <property type="match status" value="1"/>
</dbReference>
<dbReference type="NCBIfam" id="NF004790">
    <property type="entry name" value="PRK06136.1"/>
    <property type="match status" value="1"/>
</dbReference>
<dbReference type="InterPro" id="IPR014777">
    <property type="entry name" value="4pyrrole_Mease_sub1"/>
</dbReference>
<dbReference type="PANTHER" id="PTHR45790:SF3">
    <property type="entry name" value="S-ADENOSYL-L-METHIONINE-DEPENDENT UROPORPHYRINOGEN III METHYLTRANSFERASE, CHLOROPLASTIC"/>
    <property type="match status" value="1"/>
</dbReference>
<dbReference type="PROSITE" id="PS00839">
    <property type="entry name" value="SUMT_1"/>
    <property type="match status" value="1"/>
</dbReference>
<dbReference type="Pfam" id="PF00590">
    <property type="entry name" value="TP_methylase"/>
    <property type="match status" value="1"/>
</dbReference>
<dbReference type="GO" id="GO:0004851">
    <property type="term" value="F:uroporphyrin-III C-methyltransferase activity"/>
    <property type="evidence" value="ECO:0007669"/>
    <property type="project" value="UniProtKB-EC"/>
</dbReference>
<dbReference type="Gene3D" id="3.40.1010.10">
    <property type="entry name" value="Cobalt-precorrin-4 Transmethylase, Domain 1"/>
    <property type="match status" value="1"/>
</dbReference>
<dbReference type="Gene3D" id="3.30.950.10">
    <property type="entry name" value="Methyltransferase, Cobalt-precorrin-4 Transmethylase, Domain 2"/>
    <property type="match status" value="1"/>
</dbReference>
<dbReference type="EMBL" id="VAWA01000005">
    <property type="protein sequence ID" value="TLP77070.1"/>
    <property type="molecule type" value="Genomic_DNA"/>
</dbReference>
<gene>
    <name evidence="7" type="primary">cobA</name>
    <name evidence="7" type="ORF">FEF27_05110</name>
</gene>
<dbReference type="InterPro" id="IPR035996">
    <property type="entry name" value="4pyrrol_Methylase_sf"/>
</dbReference>
<dbReference type="NCBIfam" id="TIGR01469">
    <property type="entry name" value="cobA_cysG_Cterm"/>
    <property type="match status" value="1"/>
</dbReference>
<evidence type="ECO:0000313" key="7">
    <source>
        <dbReference type="EMBL" id="TLP77070.1"/>
    </source>
</evidence>
<dbReference type="InterPro" id="IPR014776">
    <property type="entry name" value="4pyrrole_Mease_sub2"/>
</dbReference>
<dbReference type="InterPro" id="IPR003043">
    <property type="entry name" value="Uropor_MeTrfase_CS"/>
</dbReference>
<dbReference type="GO" id="GO:0019354">
    <property type="term" value="P:siroheme biosynthetic process"/>
    <property type="evidence" value="ECO:0007669"/>
    <property type="project" value="InterPro"/>
</dbReference>
<evidence type="ECO:0000256" key="2">
    <source>
        <dbReference type="ARBA" id="ARBA00022603"/>
    </source>
</evidence>
<keyword evidence="4" id="KW-0949">S-adenosyl-L-methionine</keyword>
<dbReference type="InterPro" id="IPR000878">
    <property type="entry name" value="4pyrrol_Mease"/>
</dbReference>
<organism evidence="7 8">
    <name type="scientific">Nesterenkonia sphaerica</name>
    <dbReference type="NCBI Taxonomy" id="1804988"/>
    <lineage>
        <taxon>Bacteria</taxon>
        <taxon>Bacillati</taxon>
        <taxon>Actinomycetota</taxon>
        <taxon>Actinomycetes</taxon>
        <taxon>Micrococcales</taxon>
        <taxon>Micrococcaceae</taxon>
        <taxon>Nesterenkonia</taxon>
    </lineage>
</organism>
<dbReference type="AlphaFoldDB" id="A0A5R9AF04"/>
<accession>A0A5R9AF04</accession>
<keyword evidence="3 7" id="KW-0808">Transferase</keyword>
<keyword evidence="2 7" id="KW-0489">Methyltransferase</keyword>
<dbReference type="SUPFAM" id="SSF53790">
    <property type="entry name" value="Tetrapyrrole methylase"/>
    <property type="match status" value="1"/>
</dbReference>
<dbReference type="RefSeq" id="WP_138169783.1">
    <property type="nucleotide sequence ID" value="NZ_VAWA01000005.1"/>
</dbReference>
<dbReference type="FunFam" id="3.40.1010.10:FF:000001">
    <property type="entry name" value="Siroheme synthase"/>
    <property type="match status" value="1"/>
</dbReference>
<dbReference type="EC" id="2.1.1.107" evidence="1"/>
<dbReference type="OrthoDB" id="9815856at2"/>
<comment type="caution">
    <text evidence="7">The sequence shown here is derived from an EMBL/GenBank/DDBJ whole genome shotgun (WGS) entry which is preliminary data.</text>
</comment>
<evidence type="ECO:0000256" key="5">
    <source>
        <dbReference type="ARBA" id="ARBA00023244"/>
    </source>
</evidence>
<dbReference type="Proteomes" id="UP000306544">
    <property type="component" value="Unassembled WGS sequence"/>
</dbReference>
<keyword evidence="5" id="KW-0627">Porphyrin biosynthesis</keyword>
<evidence type="ECO:0000256" key="1">
    <source>
        <dbReference type="ARBA" id="ARBA00012162"/>
    </source>
</evidence>